<organism evidence="1">
    <name type="scientific">marine sediment metagenome</name>
    <dbReference type="NCBI Taxonomy" id="412755"/>
    <lineage>
        <taxon>unclassified sequences</taxon>
        <taxon>metagenomes</taxon>
        <taxon>ecological metagenomes</taxon>
    </lineage>
</organism>
<accession>A0A0F8ZU12</accession>
<protein>
    <submittedName>
        <fullName evidence="1">Uncharacterized protein</fullName>
    </submittedName>
</protein>
<dbReference type="AlphaFoldDB" id="A0A0F8ZU12"/>
<reference evidence="1" key="1">
    <citation type="journal article" date="2015" name="Nature">
        <title>Complex archaea that bridge the gap between prokaryotes and eukaryotes.</title>
        <authorList>
            <person name="Spang A."/>
            <person name="Saw J.H."/>
            <person name="Jorgensen S.L."/>
            <person name="Zaremba-Niedzwiedzka K."/>
            <person name="Martijn J."/>
            <person name="Lind A.E."/>
            <person name="van Eijk R."/>
            <person name="Schleper C."/>
            <person name="Guy L."/>
            <person name="Ettema T.J."/>
        </authorList>
    </citation>
    <scope>NUCLEOTIDE SEQUENCE</scope>
</reference>
<dbReference type="EMBL" id="LAZR01049528">
    <property type="protein sequence ID" value="KKK89435.1"/>
    <property type="molecule type" value="Genomic_DNA"/>
</dbReference>
<name>A0A0F8ZU12_9ZZZZ</name>
<sequence>MYAFISSLSNNYFLAIDNADEYIRYLNNYLASISTGTAIKKRKFYTTNEEITIYPRVFVAVTARTPHFRRDDVADRLLIFKVSRYEEFEAENELINNIYKYRSEMWGDILTELNDIIKKLGQNTGEGIKTIFRLADFYVYVRRQLADETEIRRFDKIIKRVMQSQTDYVSEDEPLFEAMNIYMKDRVEESLTTGEWFHVLKEIADNNKIAWYKSSRSFGMKVRNLISELNSYYDVQEIPIRSNKKLLKIKQKTMVKD</sequence>
<evidence type="ECO:0000313" key="1">
    <source>
        <dbReference type="EMBL" id="KKK89435.1"/>
    </source>
</evidence>
<proteinExistence type="predicted"/>
<gene>
    <name evidence="1" type="ORF">LCGC14_2733130</name>
</gene>
<comment type="caution">
    <text evidence="1">The sequence shown here is derived from an EMBL/GenBank/DDBJ whole genome shotgun (WGS) entry which is preliminary data.</text>
</comment>